<comment type="subcellular location">
    <subcellularLocation>
        <location evidence="1 6 7">Nucleus</location>
    </subcellularLocation>
</comment>
<name>A0A7J7KPN1_BUGNE</name>
<dbReference type="AlphaFoldDB" id="A0A7J7KPN1"/>
<evidence type="ECO:0000313" key="10">
    <source>
        <dbReference type="EMBL" id="KAF6040117.1"/>
    </source>
</evidence>
<dbReference type="SMART" id="SM00389">
    <property type="entry name" value="HOX"/>
    <property type="match status" value="1"/>
</dbReference>
<proteinExistence type="predicted"/>
<keyword evidence="4 6" id="KW-0371">Homeobox</keyword>
<dbReference type="OrthoDB" id="6159439at2759"/>
<evidence type="ECO:0000256" key="1">
    <source>
        <dbReference type="ARBA" id="ARBA00004123"/>
    </source>
</evidence>
<evidence type="ECO:0000256" key="4">
    <source>
        <dbReference type="ARBA" id="ARBA00023155"/>
    </source>
</evidence>
<dbReference type="GO" id="GO:0000981">
    <property type="term" value="F:DNA-binding transcription factor activity, RNA polymerase II-specific"/>
    <property type="evidence" value="ECO:0007669"/>
    <property type="project" value="InterPro"/>
</dbReference>
<dbReference type="PANTHER" id="PTHR45921">
    <property type="entry name" value="IP01054P"/>
    <property type="match status" value="1"/>
</dbReference>
<sequence length="326" mass="36760">MSDTETSELIKSTDKPKLSFGISSILGRNRPHRLLPNFCKISKRKSKSAFQQIRRDSEDTSDESEKGSHGAAKNGNKEPMNKCHGADLVVRKCQLFEETVGECHSLREPVVKCHSSDHLQGTDLSNAINLKSDTDIREKEPPCCSDKDSSDQIKHTRAAMPMAVAASPLSLMSDYTTQNLLLKSLDKFRPNTYTGEYRRVGHPYSNRTPPKRKKPRTTFNREQIAELEARFLGQKYLASTERLRLAKHLHLTDSQVKTWFQNRRTKWRRQTAEEREAERNAATKYILKMQQNAAAVHAANAAVLWPSLITAHVPNPVLAASASLPT</sequence>
<protein>
    <submittedName>
        <fullName evidence="10">TLX2</fullName>
    </submittedName>
</protein>
<dbReference type="EMBL" id="VXIV02000181">
    <property type="protein sequence ID" value="KAF6040117.1"/>
    <property type="molecule type" value="Genomic_DNA"/>
</dbReference>
<feature type="region of interest" description="Disordered" evidence="8">
    <location>
        <begin position="44"/>
        <end position="81"/>
    </location>
</feature>
<comment type="caution">
    <text evidence="10">The sequence shown here is derived from an EMBL/GenBank/DDBJ whole genome shotgun (WGS) entry which is preliminary data.</text>
</comment>
<evidence type="ECO:0000256" key="6">
    <source>
        <dbReference type="PROSITE-ProRule" id="PRU00108"/>
    </source>
</evidence>
<evidence type="ECO:0000256" key="2">
    <source>
        <dbReference type="ARBA" id="ARBA00022473"/>
    </source>
</evidence>
<dbReference type="GO" id="GO:0000978">
    <property type="term" value="F:RNA polymerase II cis-regulatory region sequence-specific DNA binding"/>
    <property type="evidence" value="ECO:0007669"/>
    <property type="project" value="TreeGrafter"/>
</dbReference>
<dbReference type="InterPro" id="IPR042247">
    <property type="entry name" value="TLX1/2/3"/>
</dbReference>
<dbReference type="Gene3D" id="1.10.10.60">
    <property type="entry name" value="Homeodomain-like"/>
    <property type="match status" value="1"/>
</dbReference>
<dbReference type="InterPro" id="IPR009057">
    <property type="entry name" value="Homeodomain-like_sf"/>
</dbReference>
<dbReference type="CDD" id="cd00086">
    <property type="entry name" value="homeodomain"/>
    <property type="match status" value="1"/>
</dbReference>
<feature type="region of interest" description="Disordered" evidence="8">
    <location>
        <begin position="196"/>
        <end position="218"/>
    </location>
</feature>
<dbReference type="FunFam" id="1.10.10.60:FF:000040">
    <property type="entry name" value="T-cell leukemia homeobox protein 3"/>
    <property type="match status" value="1"/>
</dbReference>
<gene>
    <name evidence="10" type="ORF">EB796_001590</name>
</gene>
<dbReference type="PROSITE" id="PS50071">
    <property type="entry name" value="HOMEOBOX_2"/>
    <property type="match status" value="1"/>
</dbReference>
<evidence type="ECO:0000259" key="9">
    <source>
        <dbReference type="PROSITE" id="PS50071"/>
    </source>
</evidence>
<dbReference type="Proteomes" id="UP000593567">
    <property type="component" value="Unassembled WGS sequence"/>
</dbReference>
<dbReference type="InterPro" id="IPR020479">
    <property type="entry name" value="HD_metazoa"/>
</dbReference>
<feature type="DNA-binding region" description="Homeobox" evidence="6">
    <location>
        <begin position="212"/>
        <end position="271"/>
    </location>
</feature>
<dbReference type="PANTHER" id="PTHR45921:SF6">
    <property type="entry name" value="C15"/>
    <property type="match status" value="1"/>
</dbReference>
<keyword evidence="3 6" id="KW-0238">DNA-binding</keyword>
<dbReference type="InterPro" id="IPR017970">
    <property type="entry name" value="Homeobox_CS"/>
</dbReference>
<feature type="domain" description="Homeobox" evidence="9">
    <location>
        <begin position="210"/>
        <end position="270"/>
    </location>
</feature>
<evidence type="ECO:0000313" key="11">
    <source>
        <dbReference type="Proteomes" id="UP000593567"/>
    </source>
</evidence>
<dbReference type="PROSITE" id="PS00027">
    <property type="entry name" value="HOMEOBOX_1"/>
    <property type="match status" value="1"/>
</dbReference>
<evidence type="ECO:0000256" key="7">
    <source>
        <dbReference type="RuleBase" id="RU000682"/>
    </source>
</evidence>
<dbReference type="Pfam" id="PF00046">
    <property type="entry name" value="Homeodomain"/>
    <property type="match status" value="1"/>
</dbReference>
<dbReference type="PRINTS" id="PR00024">
    <property type="entry name" value="HOMEOBOX"/>
</dbReference>
<evidence type="ECO:0000256" key="8">
    <source>
        <dbReference type="SAM" id="MobiDB-lite"/>
    </source>
</evidence>
<dbReference type="SUPFAM" id="SSF46689">
    <property type="entry name" value="Homeodomain-like"/>
    <property type="match status" value="1"/>
</dbReference>
<evidence type="ECO:0000256" key="3">
    <source>
        <dbReference type="ARBA" id="ARBA00023125"/>
    </source>
</evidence>
<dbReference type="GO" id="GO:0005634">
    <property type="term" value="C:nucleus"/>
    <property type="evidence" value="ECO:0007669"/>
    <property type="project" value="UniProtKB-SubCell"/>
</dbReference>
<feature type="compositionally biased region" description="Basic and acidic residues" evidence="8">
    <location>
        <begin position="53"/>
        <end position="68"/>
    </location>
</feature>
<keyword evidence="11" id="KW-1185">Reference proteome</keyword>
<reference evidence="10" key="1">
    <citation type="submission" date="2020-06" db="EMBL/GenBank/DDBJ databases">
        <title>Draft genome of Bugula neritina, a colonial animal packing powerful symbionts and potential medicines.</title>
        <authorList>
            <person name="Rayko M."/>
        </authorList>
    </citation>
    <scope>NUCLEOTIDE SEQUENCE [LARGE SCALE GENOMIC DNA]</scope>
    <source>
        <strain evidence="10">Kwan_BN1</strain>
    </source>
</reference>
<keyword evidence="5 6" id="KW-0539">Nucleus</keyword>
<organism evidence="10 11">
    <name type="scientific">Bugula neritina</name>
    <name type="common">Brown bryozoan</name>
    <name type="synonym">Sertularia neritina</name>
    <dbReference type="NCBI Taxonomy" id="10212"/>
    <lineage>
        <taxon>Eukaryota</taxon>
        <taxon>Metazoa</taxon>
        <taxon>Spiralia</taxon>
        <taxon>Lophotrochozoa</taxon>
        <taxon>Bryozoa</taxon>
        <taxon>Gymnolaemata</taxon>
        <taxon>Cheilostomatida</taxon>
        <taxon>Flustrina</taxon>
        <taxon>Buguloidea</taxon>
        <taxon>Bugulidae</taxon>
        <taxon>Bugula</taxon>
    </lineage>
</organism>
<keyword evidence="2" id="KW-0217">Developmental protein</keyword>
<dbReference type="GO" id="GO:0048513">
    <property type="term" value="P:animal organ development"/>
    <property type="evidence" value="ECO:0007669"/>
    <property type="project" value="TreeGrafter"/>
</dbReference>
<evidence type="ECO:0000256" key="5">
    <source>
        <dbReference type="ARBA" id="ARBA00023242"/>
    </source>
</evidence>
<dbReference type="InterPro" id="IPR001356">
    <property type="entry name" value="HD"/>
</dbReference>
<accession>A0A7J7KPN1</accession>